<evidence type="ECO:0000256" key="6">
    <source>
        <dbReference type="ARBA" id="ARBA00023136"/>
    </source>
</evidence>
<evidence type="ECO:0000313" key="10">
    <source>
        <dbReference type="EMBL" id="CCK73392.1"/>
    </source>
</evidence>
<dbReference type="GO" id="GO:0016409">
    <property type="term" value="F:palmitoyltransferase activity"/>
    <property type="evidence" value="ECO:0007669"/>
    <property type="project" value="EnsemblFungi"/>
</dbReference>
<dbReference type="AlphaFoldDB" id="J7RT63"/>
<evidence type="ECO:0000256" key="1">
    <source>
        <dbReference type="ARBA" id="ARBA00004406"/>
    </source>
</evidence>
<keyword evidence="8" id="KW-0812">Transmembrane</keyword>
<dbReference type="eggNOG" id="ENOG502S30T">
    <property type="taxonomic scope" value="Eukaryota"/>
</dbReference>
<dbReference type="HOGENOM" id="CLU_087349_0_0_1"/>
<evidence type="ECO:0000256" key="3">
    <source>
        <dbReference type="ARBA" id="ARBA00011396"/>
    </source>
</evidence>
<dbReference type="EMBL" id="HE580273">
    <property type="protein sequence ID" value="CCK73392.1"/>
    <property type="molecule type" value="Genomic_DNA"/>
</dbReference>
<feature type="domain" description="Golgin subfamily A member 7/ERF4" evidence="9">
    <location>
        <begin position="119"/>
        <end position="269"/>
    </location>
</feature>
<dbReference type="OrthoDB" id="5377273at2759"/>
<keyword evidence="6 8" id="KW-0472">Membrane</keyword>
<evidence type="ECO:0000256" key="5">
    <source>
        <dbReference type="ARBA" id="ARBA00022824"/>
    </source>
</evidence>
<evidence type="ECO:0000313" key="11">
    <source>
        <dbReference type="Proteomes" id="UP000000689"/>
    </source>
</evidence>
<evidence type="ECO:0000259" key="9">
    <source>
        <dbReference type="Pfam" id="PF10256"/>
    </source>
</evidence>
<feature type="transmembrane region" description="Helical" evidence="8">
    <location>
        <begin position="203"/>
        <end position="224"/>
    </location>
</feature>
<dbReference type="GO" id="GO:0006612">
    <property type="term" value="P:protein targeting to membrane"/>
    <property type="evidence" value="ECO:0007669"/>
    <property type="project" value="EnsemblFungi"/>
</dbReference>
<dbReference type="GO" id="GO:0005789">
    <property type="term" value="C:endoplasmic reticulum membrane"/>
    <property type="evidence" value="ECO:0007669"/>
    <property type="project" value="UniProtKB-SubCell"/>
</dbReference>
<dbReference type="PANTHER" id="PTHR13254">
    <property type="entry name" value="GOLGI AUTOANTIGEN, GOLGIN SUBFAMILY A, 7"/>
    <property type="match status" value="1"/>
</dbReference>
<dbReference type="RefSeq" id="XP_003980068.1">
    <property type="nucleotide sequence ID" value="XM_003980019.1"/>
</dbReference>
<dbReference type="KEGG" id="ndi:NDAI_0G04070"/>
<dbReference type="GO" id="GO:0031211">
    <property type="term" value="C:endoplasmic reticulum palmitoyltransferase complex"/>
    <property type="evidence" value="ECO:0007669"/>
    <property type="project" value="EnsemblFungi"/>
</dbReference>
<comment type="similarity">
    <text evidence="2">Belongs to the ERF4 family.</text>
</comment>
<evidence type="ECO:0000256" key="8">
    <source>
        <dbReference type="SAM" id="Phobius"/>
    </source>
</evidence>
<keyword evidence="8" id="KW-1133">Transmembrane helix</keyword>
<evidence type="ECO:0000256" key="7">
    <source>
        <dbReference type="SAM" id="MobiDB-lite"/>
    </source>
</evidence>
<dbReference type="OMA" id="CITHFPN"/>
<name>J7RT63_NAUDC</name>
<protein>
    <recommendedName>
        <fullName evidence="4">Ras modification protein ERF4</fullName>
    </recommendedName>
</protein>
<dbReference type="InterPro" id="IPR019383">
    <property type="entry name" value="Golgin_A_7/ERF4"/>
</dbReference>
<dbReference type="STRING" id="1071378.J7RT63"/>
<comment type="subunit">
    <text evidence="3">Interacts with ERF2.</text>
</comment>
<dbReference type="Proteomes" id="UP000000689">
    <property type="component" value="Chromosome 7"/>
</dbReference>
<dbReference type="InterPro" id="IPR051371">
    <property type="entry name" value="Ras_palmitoyltransferase"/>
</dbReference>
<evidence type="ECO:0000256" key="2">
    <source>
        <dbReference type="ARBA" id="ARBA00007732"/>
    </source>
</evidence>
<evidence type="ECO:0000256" key="4">
    <source>
        <dbReference type="ARBA" id="ARBA00018463"/>
    </source>
</evidence>
<sequence>MGNHNAQKVQSNSISSANFSKYSSSNIEGKAHIEHVASELDQSEANGTSIPPGTVETPKGKEDDAPQFFNYHEFSETFYADYKDPGCLKEHDFLHAISITHFPNVYVPSCSEAFKRTRIVRIPRNFEASLGSPYFSTVLPGFEPAAFTSENDEEMFIPRGIYDDDQVFGCNSISPLSSYITQARYEEIVKDINDILAYSFQVYSWYNILDVVLGSLTLGIWSWLSKYICPNRKLFSLELYVEQVNQTPLFKSQGIQIISPRRSGYLSLDFQIPMPPLPDGKIA</sequence>
<reference evidence="10 11" key="1">
    <citation type="journal article" date="2011" name="Proc. Natl. Acad. Sci. U.S.A.">
        <title>Evolutionary erosion of yeast sex chromosomes by mating-type switching accidents.</title>
        <authorList>
            <person name="Gordon J.L."/>
            <person name="Armisen D."/>
            <person name="Proux-Wera E."/>
            <person name="Oheigeartaigh S.S."/>
            <person name="Byrne K.P."/>
            <person name="Wolfe K.H."/>
        </authorList>
    </citation>
    <scope>NUCLEOTIDE SEQUENCE [LARGE SCALE GENOMIC DNA]</scope>
    <source>
        <strain evidence="11">ATCC 10597 / BCRC 20456 / CBS 421 / NBRC 0211 / NRRL Y-12639</strain>
    </source>
</reference>
<organism evidence="10 11">
    <name type="scientific">Naumovozyma dairenensis (strain ATCC 10597 / BCRC 20456 / CBS 421 / NBRC 0211 / NRRL Y-12639)</name>
    <name type="common">Saccharomyces dairenensis</name>
    <dbReference type="NCBI Taxonomy" id="1071378"/>
    <lineage>
        <taxon>Eukaryota</taxon>
        <taxon>Fungi</taxon>
        <taxon>Dikarya</taxon>
        <taxon>Ascomycota</taxon>
        <taxon>Saccharomycotina</taxon>
        <taxon>Saccharomycetes</taxon>
        <taxon>Saccharomycetales</taxon>
        <taxon>Saccharomycetaceae</taxon>
        <taxon>Naumovozyma</taxon>
    </lineage>
</organism>
<dbReference type="Pfam" id="PF10256">
    <property type="entry name" value="Erf4"/>
    <property type="match status" value="1"/>
</dbReference>
<feature type="region of interest" description="Disordered" evidence="7">
    <location>
        <begin position="33"/>
        <end position="66"/>
    </location>
</feature>
<proteinExistence type="inferred from homology"/>
<keyword evidence="11" id="KW-1185">Reference proteome</keyword>
<gene>
    <name evidence="10" type="primary">NDAI0G04070</name>
    <name evidence="10" type="ordered locus">NDAI_0G04070</name>
</gene>
<comment type="subcellular location">
    <subcellularLocation>
        <location evidence="1">Endoplasmic reticulum membrane</location>
        <topology evidence="1">Peripheral membrane protein</topology>
    </subcellularLocation>
</comment>
<accession>J7RT63</accession>
<dbReference type="GeneID" id="13926873"/>
<keyword evidence="5" id="KW-0256">Endoplasmic reticulum</keyword>
<dbReference type="PANTHER" id="PTHR13254:SF0">
    <property type="entry name" value="GOLGIN SUBFAMILY A MEMBER 7_ERF4 DOMAIN-CONTAINING PROTEIN"/>
    <property type="match status" value="1"/>
</dbReference>